<dbReference type="OrthoDB" id="9773411at2"/>
<evidence type="ECO:0000313" key="5">
    <source>
        <dbReference type="EMBL" id="SPJ27477.1"/>
    </source>
</evidence>
<feature type="region of interest" description="Disordered" evidence="3">
    <location>
        <begin position="1348"/>
        <end position="1378"/>
    </location>
</feature>
<dbReference type="InterPro" id="IPR011049">
    <property type="entry name" value="Serralysin-like_metalloprot_C"/>
</dbReference>
<dbReference type="InterPro" id="IPR010895">
    <property type="entry name" value="CHRD"/>
</dbReference>
<proteinExistence type="predicted"/>
<keyword evidence="6" id="KW-1185">Reference proteome</keyword>
<evidence type="ECO:0000256" key="3">
    <source>
        <dbReference type="SAM" id="MobiDB-lite"/>
    </source>
</evidence>
<feature type="region of interest" description="Disordered" evidence="3">
    <location>
        <begin position="1314"/>
        <end position="1334"/>
    </location>
</feature>
<dbReference type="InterPro" id="IPR050557">
    <property type="entry name" value="RTX_toxin/Mannuronan_C5-epim"/>
</dbReference>
<dbReference type="InterPro" id="IPR018511">
    <property type="entry name" value="Hemolysin-typ_Ca-bd_CS"/>
</dbReference>
<feature type="compositionally biased region" description="Gly residues" evidence="3">
    <location>
        <begin position="203"/>
        <end position="214"/>
    </location>
</feature>
<evidence type="ECO:0000259" key="4">
    <source>
        <dbReference type="SMART" id="SM00754"/>
    </source>
</evidence>
<evidence type="ECO:0000256" key="1">
    <source>
        <dbReference type="ARBA" id="ARBA00004613"/>
    </source>
</evidence>
<dbReference type="SMART" id="SM00754">
    <property type="entry name" value="CHRD"/>
    <property type="match status" value="3"/>
</dbReference>
<dbReference type="PANTHER" id="PTHR38340">
    <property type="entry name" value="S-LAYER PROTEIN"/>
    <property type="match status" value="1"/>
</dbReference>
<dbReference type="SUPFAM" id="SSF51120">
    <property type="entry name" value="beta-Roll"/>
    <property type="match status" value="10"/>
</dbReference>
<comment type="subcellular location">
    <subcellularLocation>
        <location evidence="1">Secreted</location>
    </subcellularLocation>
</comment>
<dbReference type="PRINTS" id="PR00313">
    <property type="entry name" value="CABNDNGRPT"/>
</dbReference>
<dbReference type="PANTHER" id="PTHR38340:SF1">
    <property type="entry name" value="S-LAYER PROTEIN"/>
    <property type="match status" value="1"/>
</dbReference>
<dbReference type="PROSITE" id="PS00330">
    <property type="entry name" value="HEMOLYSIN_CALCIUM"/>
    <property type="match status" value="15"/>
</dbReference>
<dbReference type="RefSeq" id="WP_108785754.1">
    <property type="nucleotide sequence ID" value="NZ_ONZG01000002.1"/>
</dbReference>
<feature type="domain" description="CHRD" evidence="4">
    <location>
        <begin position="3"/>
        <end position="155"/>
    </location>
</feature>
<accession>A0A2R8C4Z1</accession>
<gene>
    <name evidence="5" type="primary">cya_3</name>
    <name evidence="5" type="ORF">TRM7615_00967</name>
</gene>
<dbReference type="EMBL" id="ONZG01000002">
    <property type="protein sequence ID" value="SPJ27477.1"/>
    <property type="molecule type" value="Genomic_DNA"/>
</dbReference>
<dbReference type="Pfam" id="PF00353">
    <property type="entry name" value="HemolysinCabind"/>
    <property type="match status" value="17"/>
</dbReference>
<protein>
    <submittedName>
        <fullName evidence="5">Bifunctional hemolysin/adenylate cyclase</fullName>
    </submittedName>
</protein>
<keyword evidence="2" id="KW-0964">Secreted</keyword>
<feature type="region of interest" description="Disordered" evidence="3">
    <location>
        <begin position="178"/>
        <end position="218"/>
    </location>
</feature>
<organism evidence="5 6">
    <name type="scientific">Falsiruegeria mediterranea M17</name>
    <dbReference type="NCBI Taxonomy" id="1200281"/>
    <lineage>
        <taxon>Bacteria</taxon>
        <taxon>Pseudomonadati</taxon>
        <taxon>Pseudomonadota</taxon>
        <taxon>Alphaproteobacteria</taxon>
        <taxon>Rhodobacterales</taxon>
        <taxon>Roseobacteraceae</taxon>
        <taxon>Falsiruegeria</taxon>
    </lineage>
</organism>
<feature type="domain" description="CHRD" evidence="4">
    <location>
        <begin position="401"/>
        <end position="553"/>
    </location>
</feature>
<dbReference type="Gene3D" id="2.150.10.10">
    <property type="entry name" value="Serralysin-like metalloprotease, C-terminal"/>
    <property type="match status" value="10"/>
</dbReference>
<dbReference type="Proteomes" id="UP000244898">
    <property type="component" value="Unassembled WGS sequence"/>
</dbReference>
<sequence>MSIAFQISLDGSQVTTPVTTTANGIGYGIYDTVNDTFSYTVRISQLDFGNLFDSGVAETADTSDDVTTAHIHQGATGASGGVAFAFLNDGDLTQTHNADGSRTISGIWDTTDTPSIDPTYSTIFGNSTPGSDTGLYFNFHTAGNGGGEIRGQILGMSDENANTVNGTTGDDTLFGLGGNDTISGDAGEDSLSGGDGNDSLTGGADGDTLDGGAGDDTMAGGAGDDSYYVGSAGDTVVEDASGSNSDRVVSAITYTLGDHVENLRLWRDTPSGFDVSDIDGTGNAGNNFLQGNYGANRLSGLGGNDSIAGLAGDDTLDGGDGDDSLFVGIGDNLLIGGDGTDIASIAVVSTDATVAMGTNSVIVTSARGVDTIMDDVESVQFNDQALSYAQLVAMVPPPVERVYQFALNGAQANGGAGTGSSATGTGYGIFDPTTGNLTYSLTVSGLDFGSRLPGFNNRETTDTTDDVTAAHIHTGARGTNGGVAFNFLNDNDLAATLNADGSWTMSGIWDSSEGIDPFATALGTTMPGTDMPLYFNIHTTTNPGGEIRGQFVSSADDTANTIVGTPGNDTLLGRDGNDTISGGEGNDSLTGGAGQDTLNGGPGDDTMAGGADADWYYVDSAGDTVVEDASGSNDDHVFSAITYTLGDHVEGLSLQGDTFSVTDVKDIDGTGNAGNNSMSGNFGANRISGLGGNDTIVAQAGDDTLDGGAGDDSLSGGHGDDLLIGGDGTDTATIAVASTDATVALGTNSVIVTSSRGVDTIMDDVESVEFADQTLSYAQVMAMVPPPVERVYQFALNGAQANGGAGTGSSATGTGYGIFDPTSGNLTYSLTVSGLDFGSRLPGFNTRETADTADDVTAAHIHTGARGTNGGVAFNFLNDNDLAATLNADGSWTMSGIWDSSEGIDPFATALGTTMPGTDMPLYFNIHTTTNPGGEIRGQFVSSADDTANTIVGTPGNDTLLGRDGDDTIAGGEGNDSLLGADGADSLLGDGGVDILDGGDGNDILRGGADRDVLYGAEGNDTLFGEAGNDFLDGGSGVDQMFGGLGDDQYTVDDAGDVIVEQAGEGTDTVSQRSETYTLSQHVEHIVLSGINAHTATGNDLGNFIFGDRSTNTNLAKTLRGLGGNDTLLAGDADDRLEGGDGDDRLDGGLGADTLIGGAGNDLYFLSEAGDVIQESGNQGDNDRVAATFNINLSDVQYSSVEDLELLGTANLTGRGNSGDNVIFGNSGDNTLFGGDGNDTINGQEGSDAVYGGNGDDILRGAADHRTEAFSENLVGGQGNDTLLGAAGDDSLYGQWGNDSLTAGLGNDLLLGEDDDDTLFGEEGNDTLSGGDGNDSLFGGADFDSLSGGAGNDSLDGGDGDDRLEGGGGDDTLRGQSGTDTAVFSVSSTSVSVAGDASSLTVTSADGVDVVFNDVENFDFRGQTMTYAEVMALIVPIFDGTSGSNLLEGTSAAEQFNGFAGNDWIRPGEGNDTIDGGDGNDMVDFLSQPEVPGRTNLDFMLDLDLSAGRASLFNGDVNTLTNIERATGTIFADVMKGDANDNHLRGQGDYDWFLATEGNDTLEGGNGKDMVSFTGWGGNARPVTTDIFNISSIDFNGVRVDLNDPSNNTNLAAGQTFISIERITGSSYQDIFFGDGNENDFRGLGGYDFFVGSAGGRERYFGGAGIDTVSYFQSTSGVSASIRNGPIIDGEQAGYGTRGDAARDLYFSIENFIGSNHDDSLTGNNLVNQLNGLAGDDFIFGYGGNDRMKGGAGNDTINGGAGSDFAIFSGDRADYTITRTSSTEVTVDGLDGTDSLINVQYFVFDDTTSNIWEFSIV</sequence>
<evidence type="ECO:0000313" key="6">
    <source>
        <dbReference type="Proteomes" id="UP000244898"/>
    </source>
</evidence>
<evidence type="ECO:0000256" key="2">
    <source>
        <dbReference type="ARBA" id="ARBA00022525"/>
    </source>
</evidence>
<reference evidence="6" key="1">
    <citation type="submission" date="2018-03" db="EMBL/GenBank/DDBJ databases">
        <authorList>
            <person name="Rodrigo-Torres L."/>
            <person name="Arahal R. D."/>
            <person name="Lucena T."/>
        </authorList>
    </citation>
    <scope>NUCLEOTIDE SEQUENCE [LARGE SCALE GENOMIC DNA]</scope>
    <source>
        <strain evidence="6">CECT 7615</strain>
    </source>
</reference>
<feature type="domain" description="CHRD" evidence="4">
    <location>
        <begin position="790"/>
        <end position="942"/>
    </location>
</feature>
<name>A0A2R8C4Z1_9RHOB</name>
<dbReference type="InterPro" id="IPR001343">
    <property type="entry name" value="Hemolysn_Ca-bd"/>
</dbReference>
<dbReference type="GO" id="GO:0005509">
    <property type="term" value="F:calcium ion binding"/>
    <property type="evidence" value="ECO:0007669"/>
    <property type="project" value="InterPro"/>
</dbReference>
<dbReference type="Pfam" id="PF07452">
    <property type="entry name" value="CHRD"/>
    <property type="match status" value="3"/>
</dbReference>
<feature type="region of interest" description="Disordered" evidence="3">
    <location>
        <begin position="565"/>
        <end position="606"/>
    </location>
</feature>
<dbReference type="GO" id="GO:0005576">
    <property type="term" value="C:extracellular region"/>
    <property type="evidence" value="ECO:0007669"/>
    <property type="project" value="UniProtKB-SubCell"/>
</dbReference>
<feature type="compositionally biased region" description="Acidic residues" evidence="3">
    <location>
        <begin position="1314"/>
        <end position="1325"/>
    </location>
</feature>